<dbReference type="Proteomes" id="UP001057402">
    <property type="component" value="Chromosome 11"/>
</dbReference>
<protein>
    <submittedName>
        <fullName evidence="1">Uncharacterized protein</fullName>
    </submittedName>
</protein>
<evidence type="ECO:0000313" key="2">
    <source>
        <dbReference type="Proteomes" id="UP001057402"/>
    </source>
</evidence>
<gene>
    <name evidence="1" type="ORF">MLD38_035754</name>
</gene>
<name>A0ACB9LJD6_9MYRT</name>
<comment type="caution">
    <text evidence="1">The sequence shown here is derived from an EMBL/GenBank/DDBJ whole genome shotgun (WGS) entry which is preliminary data.</text>
</comment>
<accession>A0ACB9LJD6</accession>
<keyword evidence="2" id="KW-1185">Reference proteome</keyword>
<sequence>MNSRKVVDVALLMFSLAVVIGSCTGDYPPKVTVTIHNSLEGGRVLGVQCPSADDNLPPQLVRPDESWSFSFRENTWATTLFHCSFKWPGEEHHKFRVYGDTIFCKECNWYIQPSGGLLNGDLYPFDD</sequence>
<evidence type="ECO:0000313" key="1">
    <source>
        <dbReference type="EMBL" id="KAI4310804.1"/>
    </source>
</evidence>
<dbReference type="EMBL" id="CM042890">
    <property type="protein sequence ID" value="KAI4310804.1"/>
    <property type="molecule type" value="Genomic_DNA"/>
</dbReference>
<organism evidence="1 2">
    <name type="scientific">Melastoma candidum</name>
    <dbReference type="NCBI Taxonomy" id="119954"/>
    <lineage>
        <taxon>Eukaryota</taxon>
        <taxon>Viridiplantae</taxon>
        <taxon>Streptophyta</taxon>
        <taxon>Embryophyta</taxon>
        <taxon>Tracheophyta</taxon>
        <taxon>Spermatophyta</taxon>
        <taxon>Magnoliopsida</taxon>
        <taxon>eudicotyledons</taxon>
        <taxon>Gunneridae</taxon>
        <taxon>Pentapetalae</taxon>
        <taxon>rosids</taxon>
        <taxon>malvids</taxon>
        <taxon>Myrtales</taxon>
        <taxon>Melastomataceae</taxon>
        <taxon>Melastomatoideae</taxon>
        <taxon>Melastomateae</taxon>
        <taxon>Melastoma</taxon>
    </lineage>
</organism>
<reference evidence="2" key="1">
    <citation type="journal article" date="2023" name="Front. Plant Sci.">
        <title>Chromosomal-level genome assembly of Melastoma candidum provides insights into trichome evolution.</title>
        <authorList>
            <person name="Zhong Y."/>
            <person name="Wu W."/>
            <person name="Sun C."/>
            <person name="Zou P."/>
            <person name="Liu Y."/>
            <person name="Dai S."/>
            <person name="Zhou R."/>
        </authorList>
    </citation>
    <scope>NUCLEOTIDE SEQUENCE [LARGE SCALE GENOMIC DNA]</scope>
</reference>
<proteinExistence type="predicted"/>